<dbReference type="RefSeq" id="WP_109274152.1">
    <property type="nucleotide sequence ID" value="NZ_QFKX01000001.1"/>
</dbReference>
<reference evidence="4 5" key="1">
    <citation type="submission" date="2018-05" db="EMBL/GenBank/DDBJ databases">
        <title>Brachybacterium sp. M1HQ-2T, whole genome shotgun sequence.</title>
        <authorList>
            <person name="Tuo L."/>
        </authorList>
    </citation>
    <scope>NUCLEOTIDE SEQUENCE [LARGE SCALE GENOMIC DNA]</scope>
    <source>
        <strain evidence="4 5">M1HQ-2</strain>
    </source>
</reference>
<dbReference type="Gene3D" id="3.30.43.10">
    <property type="entry name" value="Uridine Diphospho-n-acetylenolpyruvylglucosamine Reductase, domain 2"/>
    <property type="match status" value="1"/>
</dbReference>
<dbReference type="PANTHER" id="PTHR43762:SF1">
    <property type="entry name" value="D-ARABINONO-1,4-LACTONE OXIDASE"/>
    <property type="match status" value="1"/>
</dbReference>
<protein>
    <submittedName>
        <fullName evidence="4">FAD-binding protein</fullName>
    </submittedName>
</protein>
<dbReference type="InterPro" id="IPR016167">
    <property type="entry name" value="FAD-bd_PCMH_sub1"/>
</dbReference>
<dbReference type="InterPro" id="IPR016166">
    <property type="entry name" value="FAD-bd_PCMH"/>
</dbReference>
<feature type="region of interest" description="Disordered" evidence="2">
    <location>
        <begin position="1"/>
        <end position="39"/>
    </location>
</feature>
<dbReference type="Gene3D" id="3.30.70.2520">
    <property type="match status" value="1"/>
</dbReference>
<sequence>MATPGSPAGSAPTGGSPPRDAAPGLSWSGSVDLGPGPLHRPTSVAALQALVGRSDRIRALGTRHSFSQVAASDADLVSLERIPARIEIDTARRRVWLGAQVRYGELALALDEAGLALPTMGSLPHISVGGASATGTHGSGDAQRSLASSVRGLEMVTADGELRRYSREEHPAVFDGLVLSLGTLGIVTALELDLVPAFSVRQAVYLDLPADRMDDAGIGAVLSSAYSVSLFHRWDGAAAQVWVKQAVSAPATDPLPETWHGARRAPGPVHPAPGMPPTFCTDQSGEPGPSFERLPHFRMEFTPSSGEEIQSEYFVPREQAGSALAAVCTLGERIRPLLHVSEVRSLAADDLWLSPAHDRVSACLHFTWRRDPEAVVALLPEIEEALAPFAPRPHWAKVFTTDPEDVRAQYPRLEDFRALREELDPRRVLRNDYVDRLLGP</sequence>
<dbReference type="EMBL" id="QFKX01000001">
    <property type="protein sequence ID" value="PWH07268.1"/>
    <property type="molecule type" value="Genomic_DNA"/>
</dbReference>
<dbReference type="InterPro" id="IPR006094">
    <property type="entry name" value="Oxid_FAD_bind_N"/>
</dbReference>
<dbReference type="Gene3D" id="1.10.45.10">
    <property type="entry name" value="Vanillyl-alcohol Oxidase, Chain A, domain 4"/>
    <property type="match status" value="1"/>
</dbReference>
<dbReference type="InterPro" id="IPR036318">
    <property type="entry name" value="FAD-bd_PCMH-like_sf"/>
</dbReference>
<dbReference type="Pfam" id="PF01565">
    <property type="entry name" value="FAD_binding_4"/>
    <property type="match status" value="1"/>
</dbReference>
<feature type="domain" description="FAD-binding PCMH-type" evidence="3">
    <location>
        <begin position="31"/>
        <end position="197"/>
    </location>
</feature>
<keyword evidence="1" id="KW-0560">Oxidoreductase</keyword>
<dbReference type="OrthoDB" id="9800184at2"/>
<dbReference type="Gene3D" id="3.30.465.10">
    <property type="match status" value="1"/>
</dbReference>
<dbReference type="InterPro" id="IPR007173">
    <property type="entry name" value="ALO_C"/>
</dbReference>
<dbReference type="PANTHER" id="PTHR43762">
    <property type="entry name" value="L-GULONOLACTONE OXIDASE"/>
    <property type="match status" value="1"/>
</dbReference>
<dbReference type="PROSITE" id="PS51387">
    <property type="entry name" value="FAD_PCMH"/>
    <property type="match status" value="1"/>
</dbReference>
<evidence type="ECO:0000259" key="3">
    <source>
        <dbReference type="PROSITE" id="PS51387"/>
    </source>
</evidence>
<dbReference type="GO" id="GO:0003885">
    <property type="term" value="F:D-arabinono-1,4-lactone oxidase activity"/>
    <property type="evidence" value="ECO:0007669"/>
    <property type="project" value="InterPro"/>
</dbReference>
<proteinExistence type="predicted"/>
<dbReference type="Pfam" id="PF04030">
    <property type="entry name" value="ALO"/>
    <property type="match status" value="1"/>
</dbReference>
<dbReference type="SUPFAM" id="SSF56176">
    <property type="entry name" value="FAD-binding/transporter-associated domain-like"/>
    <property type="match status" value="1"/>
</dbReference>
<keyword evidence="5" id="KW-1185">Reference proteome</keyword>
<evidence type="ECO:0000256" key="2">
    <source>
        <dbReference type="SAM" id="MobiDB-lite"/>
    </source>
</evidence>
<dbReference type="InterPro" id="IPR016169">
    <property type="entry name" value="FAD-bd_PCMH_sub2"/>
</dbReference>
<name>A0A2U2RN22_9MICO</name>
<dbReference type="GO" id="GO:0016020">
    <property type="term" value="C:membrane"/>
    <property type="evidence" value="ECO:0007669"/>
    <property type="project" value="InterPro"/>
</dbReference>
<evidence type="ECO:0000313" key="4">
    <source>
        <dbReference type="EMBL" id="PWH07268.1"/>
    </source>
</evidence>
<feature type="compositionally biased region" description="Low complexity" evidence="2">
    <location>
        <begin position="1"/>
        <end position="18"/>
    </location>
</feature>
<dbReference type="GO" id="GO:0071949">
    <property type="term" value="F:FAD binding"/>
    <property type="evidence" value="ECO:0007669"/>
    <property type="project" value="InterPro"/>
</dbReference>
<dbReference type="AlphaFoldDB" id="A0A2U2RN22"/>
<gene>
    <name evidence="4" type="ORF">DEO23_01010</name>
</gene>
<dbReference type="Gene3D" id="3.30.70.2530">
    <property type="match status" value="1"/>
</dbReference>
<accession>A0A2U2RN22</accession>
<evidence type="ECO:0000313" key="5">
    <source>
        <dbReference type="Proteomes" id="UP000245590"/>
    </source>
</evidence>
<organism evidence="4 5">
    <name type="scientific">Brachybacterium endophyticum</name>
    <dbReference type="NCBI Taxonomy" id="2182385"/>
    <lineage>
        <taxon>Bacteria</taxon>
        <taxon>Bacillati</taxon>
        <taxon>Actinomycetota</taxon>
        <taxon>Actinomycetes</taxon>
        <taxon>Micrococcales</taxon>
        <taxon>Dermabacteraceae</taxon>
        <taxon>Brachybacterium</taxon>
    </lineage>
</organism>
<dbReference type="PIRSF" id="PIRSF000136">
    <property type="entry name" value="LGO_GLO"/>
    <property type="match status" value="1"/>
</dbReference>
<evidence type="ECO:0000256" key="1">
    <source>
        <dbReference type="ARBA" id="ARBA00023002"/>
    </source>
</evidence>
<comment type="caution">
    <text evidence="4">The sequence shown here is derived from an EMBL/GenBank/DDBJ whole genome shotgun (WGS) entry which is preliminary data.</text>
</comment>
<dbReference type="Proteomes" id="UP000245590">
    <property type="component" value="Unassembled WGS sequence"/>
</dbReference>
<dbReference type="InterPro" id="IPR016171">
    <property type="entry name" value="Vanillyl_alc_oxidase_C-sub2"/>
</dbReference>
<dbReference type="GO" id="GO:0080049">
    <property type="term" value="F:L-gulono-1,4-lactone dehydrogenase activity"/>
    <property type="evidence" value="ECO:0007669"/>
    <property type="project" value="TreeGrafter"/>
</dbReference>
<dbReference type="InterPro" id="IPR010031">
    <property type="entry name" value="FAD_lactone_oxidase-like"/>
</dbReference>